<evidence type="ECO:0000256" key="1">
    <source>
        <dbReference type="SAM" id="Phobius"/>
    </source>
</evidence>
<reference evidence="3" key="1">
    <citation type="submission" date="2021-04" db="EMBL/GenBank/DDBJ databases">
        <title>First draft genome resource for Brassicaceae pathogens Fusarium oxysporum f. sp. raphani and Fusarium oxysporum f. sp. rapae.</title>
        <authorList>
            <person name="Asai S."/>
        </authorList>
    </citation>
    <scope>NUCLEOTIDE SEQUENCE</scope>
    <source>
        <strain evidence="3">Tf1208</strain>
    </source>
</reference>
<gene>
    <name evidence="3" type="ORF">Forpe1208_v014696</name>
</gene>
<keyword evidence="1" id="KW-0472">Membrane</keyword>
<keyword evidence="1" id="KW-0812">Transmembrane</keyword>
<protein>
    <submittedName>
        <fullName evidence="3">Uncharacterized protein</fullName>
    </submittedName>
</protein>
<dbReference type="AlphaFoldDB" id="A0A8J5NID8"/>
<feature type="signal peptide" evidence="2">
    <location>
        <begin position="1"/>
        <end position="22"/>
    </location>
</feature>
<proteinExistence type="predicted"/>
<organism evidence="3 4">
    <name type="scientific">Fusarium oxysporum f. sp. rapae</name>
    <dbReference type="NCBI Taxonomy" id="485398"/>
    <lineage>
        <taxon>Eukaryota</taxon>
        <taxon>Fungi</taxon>
        <taxon>Dikarya</taxon>
        <taxon>Ascomycota</taxon>
        <taxon>Pezizomycotina</taxon>
        <taxon>Sordariomycetes</taxon>
        <taxon>Hypocreomycetidae</taxon>
        <taxon>Hypocreales</taxon>
        <taxon>Nectriaceae</taxon>
        <taxon>Fusarium</taxon>
        <taxon>Fusarium oxysporum species complex</taxon>
    </lineage>
</organism>
<dbReference type="Pfam" id="PF11915">
    <property type="entry name" value="DUF3433"/>
    <property type="match status" value="1"/>
</dbReference>
<feature type="chain" id="PRO_5035267315" evidence="2">
    <location>
        <begin position="23"/>
        <end position="334"/>
    </location>
</feature>
<dbReference type="Proteomes" id="UP000694050">
    <property type="component" value="Unassembled WGS sequence"/>
</dbReference>
<comment type="caution">
    <text evidence="3">The sequence shown here is derived from an EMBL/GenBank/DDBJ whole genome shotgun (WGS) entry which is preliminary data.</text>
</comment>
<evidence type="ECO:0000313" key="3">
    <source>
        <dbReference type="EMBL" id="KAG7404710.1"/>
    </source>
</evidence>
<dbReference type="EMBL" id="JAELUQ010000012">
    <property type="protein sequence ID" value="KAG7404710.1"/>
    <property type="molecule type" value="Genomic_DNA"/>
</dbReference>
<evidence type="ECO:0000313" key="4">
    <source>
        <dbReference type="Proteomes" id="UP000694050"/>
    </source>
</evidence>
<sequence>MVSGFAVLAIVCLLLLFAPVNAAWVPAMCGSIAGHAAVLVNSRSLQEALQGLGHFSDKELTEELKATLSTASPDSDRVLSINLIDSSQPSINVSRHEKSTERKPWAPVSGRLYFAMATLVSPVLAIVALELLHRLSYKLDGLVDIPEAGSNAMLYVVRLSSTAAAFAIATLVNSFDFTIATFAPLSNFRLGNAQAERSILHHLLSVSPFLTAIKSIKRRQFGPAASNISSLLSSFLKIIVSGLWIRIGPITIEEPSPVMVRNWCTSWPAQALDDGGAGINLNLIWYGGTSTPPGIWQDLVLPDINLVASDSLAQKGSTRTSEYTYTLGALRPLL</sequence>
<name>A0A8J5NID8_FUSOX</name>
<evidence type="ECO:0000256" key="2">
    <source>
        <dbReference type="SAM" id="SignalP"/>
    </source>
</evidence>
<keyword evidence="1" id="KW-1133">Transmembrane helix</keyword>
<dbReference type="InterPro" id="IPR021840">
    <property type="entry name" value="DUF3433"/>
</dbReference>
<feature type="transmembrane region" description="Helical" evidence="1">
    <location>
        <begin position="153"/>
        <end position="179"/>
    </location>
</feature>
<feature type="transmembrane region" description="Helical" evidence="1">
    <location>
        <begin position="112"/>
        <end position="132"/>
    </location>
</feature>
<accession>A0A8J5NID8</accession>
<keyword evidence="2" id="KW-0732">Signal</keyword>